<proteinExistence type="inferred from homology"/>
<dbReference type="GO" id="GO:0004519">
    <property type="term" value="F:endonuclease activity"/>
    <property type="evidence" value="ECO:0007669"/>
    <property type="project" value="UniProtKB-KW"/>
</dbReference>
<evidence type="ECO:0000256" key="8">
    <source>
        <dbReference type="ARBA" id="ARBA00023118"/>
    </source>
</evidence>
<sequence length="103" mass="12174">MSNLVNKADGIKTLIDMYVILVYDMGEKRVSKMMKHCRKYLNWIQNSVFEGEITEVKLKELEIGARKIMNENEDSLIIFKSRNERWLDKQVIGVERMSTDNFL</sequence>
<dbReference type="EMBL" id="JASHIE010000004">
    <property type="protein sequence ID" value="MDI9874214.1"/>
    <property type="molecule type" value="Genomic_DNA"/>
</dbReference>
<accession>A0ABT6YZJ9</accession>
<dbReference type="PANTHER" id="PTHR34405:SF1">
    <property type="entry name" value="CRISPR-ASSOCIATED ENDORIBONUCLEASE CAS2"/>
    <property type="match status" value="1"/>
</dbReference>
<feature type="binding site" evidence="9">
    <location>
        <position position="24"/>
    </location>
    <ligand>
        <name>Mg(2+)</name>
        <dbReference type="ChEBI" id="CHEBI:18420"/>
        <note>catalytic</note>
    </ligand>
</feature>
<reference evidence="10 11" key="1">
    <citation type="submission" date="2023-05" db="EMBL/GenBank/DDBJ databases">
        <title>Novel species of genus Flectobacillus isolated from stream in China.</title>
        <authorList>
            <person name="Lu H."/>
        </authorList>
    </citation>
    <scope>NUCLEOTIDE SEQUENCE [LARGE SCALE GENOMIC DNA]</scope>
    <source>
        <strain evidence="10 11">LFS242W</strain>
    </source>
</reference>
<dbReference type="Proteomes" id="UP001225761">
    <property type="component" value="Unassembled WGS sequence"/>
</dbReference>
<keyword evidence="11" id="KW-1185">Reference proteome</keyword>
<dbReference type="InterPro" id="IPR021127">
    <property type="entry name" value="CRISPR_associated_Cas2"/>
</dbReference>
<comment type="caution">
    <text evidence="10">The sequence shown here is derived from an EMBL/GenBank/DDBJ whole genome shotgun (WGS) entry which is preliminary data.</text>
</comment>
<evidence type="ECO:0000256" key="3">
    <source>
        <dbReference type="ARBA" id="ARBA00022722"/>
    </source>
</evidence>
<dbReference type="EC" id="3.1.-.-" evidence="9"/>
<dbReference type="RefSeq" id="WP_283381167.1">
    <property type="nucleotide sequence ID" value="NZ_JASHIE010000004.1"/>
</dbReference>
<evidence type="ECO:0000256" key="4">
    <source>
        <dbReference type="ARBA" id="ARBA00022723"/>
    </source>
</evidence>
<comment type="cofactor">
    <cofactor evidence="1 9">
        <name>Mg(2+)</name>
        <dbReference type="ChEBI" id="CHEBI:18420"/>
    </cofactor>
</comment>
<dbReference type="PANTHER" id="PTHR34405">
    <property type="entry name" value="CRISPR-ASSOCIATED ENDORIBONUCLEASE CAS2"/>
    <property type="match status" value="1"/>
</dbReference>
<keyword evidence="3 9" id="KW-0540">Nuclease</keyword>
<name>A0ABT6YZJ9_9BACT</name>
<keyword evidence="5 9" id="KW-0255">Endonuclease</keyword>
<keyword evidence="6 9" id="KW-0378">Hydrolase</keyword>
<comment type="subunit">
    <text evidence="9">Homodimer, forms a heterotetramer with a Cas1 homodimer.</text>
</comment>
<dbReference type="InterPro" id="IPR019199">
    <property type="entry name" value="Virulence_VapD/CRISPR_Cas2"/>
</dbReference>
<keyword evidence="7 9" id="KW-0460">Magnesium</keyword>
<keyword evidence="4 9" id="KW-0479">Metal-binding</keyword>
<comment type="function">
    <text evidence="9">CRISPR (clustered regularly interspaced short palindromic repeat), is an adaptive immune system that provides protection against mobile genetic elements (viruses, transposable elements and conjugative plasmids). CRISPR clusters contain sequences complementary to antecedent mobile elements and target invading nucleic acids. CRISPR clusters are transcribed and processed into CRISPR RNA (crRNA). Functions as a ssRNA-specific endoribonuclease. Involved in the integration of spacer DNA into the CRISPR cassette.</text>
</comment>
<dbReference type="CDD" id="cd09725">
    <property type="entry name" value="Cas2_I_II_III"/>
    <property type="match status" value="1"/>
</dbReference>
<dbReference type="Gene3D" id="3.30.70.240">
    <property type="match status" value="1"/>
</dbReference>
<evidence type="ECO:0000256" key="2">
    <source>
        <dbReference type="ARBA" id="ARBA00009959"/>
    </source>
</evidence>
<dbReference type="Pfam" id="PF09827">
    <property type="entry name" value="CRISPR_Cas2"/>
    <property type="match status" value="1"/>
</dbReference>
<dbReference type="SUPFAM" id="SSF143430">
    <property type="entry name" value="TTP0101/SSO1404-like"/>
    <property type="match status" value="1"/>
</dbReference>
<dbReference type="NCBIfam" id="TIGR01573">
    <property type="entry name" value="cas2"/>
    <property type="match status" value="1"/>
</dbReference>
<evidence type="ECO:0000313" key="10">
    <source>
        <dbReference type="EMBL" id="MDI9874214.1"/>
    </source>
</evidence>
<evidence type="ECO:0000256" key="7">
    <source>
        <dbReference type="ARBA" id="ARBA00022842"/>
    </source>
</evidence>
<evidence type="ECO:0000256" key="1">
    <source>
        <dbReference type="ARBA" id="ARBA00001946"/>
    </source>
</evidence>
<evidence type="ECO:0000313" key="11">
    <source>
        <dbReference type="Proteomes" id="UP001225761"/>
    </source>
</evidence>
<evidence type="ECO:0000256" key="6">
    <source>
        <dbReference type="ARBA" id="ARBA00022801"/>
    </source>
</evidence>
<comment type="similarity">
    <text evidence="2 9">Belongs to the CRISPR-associated endoribonuclease Cas2 protein family.</text>
</comment>
<keyword evidence="8 9" id="KW-0051">Antiviral defense</keyword>
<dbReference type="HAMAP" id="MF_01471">
    <property type="entry name" value="Cas2"/>
    <property type="match status" value="1"/>
</dbReference>
<evidence type="ECO:0000256" key="9">
    <source>
        <dbReference type="HAMAP-Rule" id="MF_01471"/>
    </source>
</evidence>
<protein>
    <recommendedName>
        <fullName evidence="9">CRISPR-associated endoribonuclease Cas2</fullName>
        <ecNumber evidence="9">3.1.-.-</ecNumber>
    </recommendedName>
</protein>
<evidence type="ECO:0000256" key="5">
    <source>
        <dbReference type="ARBA" id="ARBA00022759"/>
    </source>
</evidence>
<organism evidence="10 11">
    <name type="scientific">Flectobacillus rivi</name>
    <dbReference type="NCBI Taxonomy" id="2984209"/>
    <lineage>
        <taxon>Bacteria</taxon>
        <taxon>Pseudomonadati</taxon>
        <taxon>Bacteroidota</taxon>
        <taxon>Cytophagia</taxon>
        <taxon>Cytophagales</taxon>
        <taxon>Flectobacillaceae</taxon>
        <taxon>Flectobacillus</taxon>
    </lineage>
</organism>
<gene>
    <name evidence="9 10" type="primary">cas2</name>
    <name evidence="10" type="ORF">QM481_06725</name>
</gene>